<name>A0AAE0Q2D8_9TELE</name>
<accession>A0AAE0Q2D8</accession>
<dbReference type="EMBL" id="JAUCMX010000024">
    <property type="protein sequence ID" value="KAK3512135.1"/>
    <property type="molecule type" value="Genomic_DNA"/>
</dbReference>
<sequence length="427" mass="47105">MSSPDPLHELVKVLHRALASVPASTSPVSSSASTAASSSLPVIASPMATPAPYSGSAEDCNGFLLQCSLALEMQPHLYPDDRAKVVFIISHLDGKALCWAEPLWTQNNPIVSSLSSFTEHFKEVFGKPAWDPSLATALLDSGSAGNFISGTFCRQLHLCTAATPKVYQIHAVTGRPLRQVRRLAEPLRLQIRALHTEETYLLVLENSTADVVLGRPWLEQHDPILSWRTGEVLRWGEHCFEGCFPERPGPKLSRIHEVQGRSIAIPACYSRFSDVFCPKKASKLPPPRPWDCAIDLIPGEPVPRGRIYSLSLPEEKAMEEYITEALAQGYIRPSTSPAASSFFFVAKKDGGLRPCIDYRALNKITVKFRYPLPLVPAVLECLRGATVFTKLDLRSLQSHPDTRGGRVEDHVRDPLPAIMNIWLCPTD</sequence>
<dbReference type="InterPro" id="IPR032567">
    <property type="entry name" value="RTL1-rel"/>
</dbReference>
<dbReference type="Gene3D" id="2.40.70.10">
    <property type="entry name" value="Acid Proteases"/>
    <property type="match status" value="1"/>
</dbReference>
<dbReference type="AlphaFoldDB" id="A0AAE0Q2D8"/>
<protein>
    <recommendedName>
        <fullName evidence="1">DUF4939 domain-containing protein</fullName>
    </recommendedName>
</protein>
<dbReference type="CDD" id="cd01647">
    <property type="entry name" value="RT_LTR"/>
    <property type="match status" value="1"/>
</dbReference>
<dbReference type="InterPro" id="IPR043502">
    <property type="entry name" value="DNA/RNA_pol_sf"/>
</dbReference>
<feature type="domain" description="DUF4939" evidence="1">
    <location>
        <begin position="44"/>
        <end position="127"/>
    </location>
</feature>
<dbReference type="Gene3D" id="3.30.70.270">
    <property type="match status" value="1"/>
</dbReference>
<dbReference type="InterPro" id="IPR021109">
    <property type="entry name" value="Peptidase_aspartic_dom_sf"/>
</dbReference>
<dbReference type="InterPro" id="IPR032549">
    <property type="entry name" value="DUF4939"/>
</dbReference>
<dbReference type="InterPro" id="IPR043128">
    <property type="entry name" value="Rev_trsase/Diguanyl_cyclase"/>
</dbReference>
<keyword evidence="3" id="KW-1185">Reference proteome</keyword>
<evidence type="ECO:0000259" key="1">
    <source>
        <dbReference type="Pfam" id="PF16297"/>
    </source>
</evidence>
<evidence type="ECO:0000313" key="2">
    <source>
        <dbReference type="EMBL" id="KAK3512135.1"/>
    </source>
</evidence>
<proteinExistence type="predicted"/>
<dbReference type="PANTHER" id="PTHR15503">
    <property type="entry name" value="LDOC1 RELATED"/>
    <property type="match status" value="1"/>
</dbReference>
<dbReference type="CDD" id="cd00303">
    <property type="entry name" value="retropepsin_like"/>
    <property type="match status" value="1"/>
</dbReference>
<comment type="caution">
    <text evidence="2">The sequence shown here is derived from an EMBL/GenBank/DDBJ whole genome shotgun (WGS) entry which is preliminary data.</text>
</comment>
<dbReference type="SUPFAM" id="SSF50630">
    <property type="entry name" value="Acid proteases"/>
    <property type="match status" value="1"/>
</dbReference>
<dbReference type="PANTHER" id="PTHR15503:SF22">
    <property type="entry name" value="TRANSPOSON TY3-I GAG POLYPROTEIN"/>
    <property type="match status" value="1"/>
</dbReference>
<dbReference type="Pfam" id="PF16297">
    <property type="entry name" value="DUF4939"/>
    <property type="match status" value="1"/>
</dbReference>
<dbReference type="SUPFAM" id="SSF56672">
    <property type="entry name" value="DNA/RNA polymerases"/>
    <property type="match status" value="1"/>
</dbReference>
<dbReference type="Gene3D" id="3.10.10.10">
    <property type="entry name" value="HIV Type 1 Reverse Transcriptase, subunit A, domain 1"/>
    <property type="match status" value="1"/>
</dbReference>
<evidence type="ECO:0000313" key="3">
    <source>
        <dbReference type="Proteomes" id="UP001274896"/>
    </source>
</evidence>
<organism evidence="2 3">
    <name type="scientific">Hemibagrus guttatus</name>
    <dbReference type="NCBI Taxonomy" id="175788"/>
    <lineage>
        <taxon>Eukaryota</taxon>
        <taxon>Metazoa</taxon>
        <taxon>Chordata</taxon>
        <taxon>Craniata</taxon>
        <taxon>Vertebrata</taxon>
        <taxon>Euteleostomi</taxon>
        <taxon>Actinopterygii</taxon>
        <taxon>Neopterygii</taxon>
        <taxon>Teleostei</taxon>
        <taxon>Ostariophysi</taxon>
        <taxon>Siluriformes</taxon>
        <taxon>Bagridae</taxon>
        <taxon>Hemibagrus</taxon>
    </lineage>
</organism>
<reference evidence="2" key="1">
    <citation type="submission" date="2023-06" db="EMBL/GenBank/DDBJ databases">
        <title>Male Hemibagrus guttatus genome.</title>
        <authorList>
            <person name="Bian C."/>
        </authorList>
    </citation>
    <scope>NUCLEOTIDE SEQUENCE</scope>
    <source>
        <strain evidence="2">Male_cb2023</strain>
        <tissue evidence="2">Muscle</tissue>
    </source>
</reference>
<dbReference type="Proteomes" id="UP001274896">
    <property type="component" value="Unassembled WGS sequence"/>
</dbReference>
<gene>
    <name evidence="2" type="ORF">QTP70_031258</name>
</gene>